<keyword evidence="1" id="KW-0812">Transmembrane</keyword>
<evidence type="ECO:0000256" key="1">
    <source>
        <dbReference type="SAM" id="Phobius"/>
    </source>
</evidence>
<organism evidence="2 3">
    <name type="scientific">Periplaneta americana</name>
    <name type="common">American cockroach</name>
    <name type="synonym">Blatta americana</name>
    <dbReference type="NCBI Taxonomy" id="6978"/>
    <lineage>
        <taxon>Eukaryota</taxon>
        <taxon>Metazoa</taxon>
        <taxon>Ecdysozoa</taxon>
        <taxon>Arthropoda</taxon>
        <taxon>Hexapoda</taxon>
        <taxon>Insecta</taxon>
        <taxon>Pterygota</taxon>
        <taxon>Neoptera</taxon>
        <taxon>Polyneoptera</taxon>
        <taxon>Dictyoptera</taxon>
        <taxon>Blattodea</taxon>
        <taxon>Blattoidea</taxon>
        <taxon>Blattidae</taxon>
        <taxon>Blattinae</taxon>
        <taxon>Periplaneta</taxon>
    </lineage>
</organism>
<proteinExistence type="predicted"/>
<comment type="caution">
    <text evidence="2">The sequence shown here is derived from an EMBL/GenBank/DDBJ whole genome shotgun (WGS) entry which is preliminary data.</text>
</comment>
<name>A0ABQ8S862_PERAM</name>
<keyword evidence="3" id="KW-1185">Reference proteome</keyword>
<evidence type="ECO:0000313" key="2">
    <source>
        <dbReference type="EMBL" id="KAJ4429930.1"/>
    </source>
</evidence>
<dbReference type="EMBL" id="JAJSOF020000033">
    <property type="protein sequence ID" value="KAJ4429930.1"/>
    <property type="molecule type" value="Genomic_DNA"/>
</dbReference>
<evidence type="ECO:0000313" key="3">
    <source>
        <dbReference type="Proteomes" id="UP001148838"/>
    </source>
</evidence>
<feature type="transmembrane region" description="Helical" evidence="1">
    <location>
        <begin position="95"/>
        <end position="115"/>
    </location>
</feature>
<sequence>MEHWTDRIRNEAMLERVGEERMMLKLIRKRKGNLLGHWLRRNCLLKDALEGMVNGRRVQGPKFMNQAVLWQQKLSDWPLYSRTYRRIASIGKVRVSYFATVMGFVLNTIIVRAVASRSKASRLGLALRNVRWFESSCGKKLSHEISASLWDRCLSSIVMHLGSYDRQRKSGFRKPAITVGWIIVPPFWLDDRPPLLRHVDVRPAAGWSVLALQRAEAPWIYFY</sequence>
<dbReference type="Proteomes" id="UP001148838">
    <property type="component" value="Unassembled WGS sequence"/>
</dbReference>
<keyword evidence="1" id="KW-1133">Transmembrane helix</keyword>
<accession>A0ABQ8S862</accession>
<protein>
    <submittedName>
        <fullName evidence="2">Uncharacterized protein</fullName>
    </submittedName>
</protein>
<keyword evidence="1" id="KW-0472">Membrane</keyword>
<gene>
    <name evidence="2" type="ORF">ANN_22134</name>
</gene>
<reference evidence="2 3" key="1">
    <citation type="journal article" date="2022" name="Allergy">
        <title>Genome assembly and annotation of Periplaneta americana reveal a comprehensive cockroach allergen profile.</title>
        <authorList>
            <person name="Wang L."/>
            <person name="Xiong Q."/>
            <person name="Saelim N."/>
            <person name="Wang L."/>
            <person name="Nong W."/>
            <person name="Wan A.T."/>
            <person name="Shi M."/>
            <person name="Liu X."/>
            <person name="Cao Q."/>
            <person name="Hui J.H.L."/>
            <person name="Sookrung N."/>
            <person name="Leung T.F."/>
            <person name="Tungtrongchitr A."/>
            <person name="Tsui S.K.W."/>
        </authorList>
    </citation>
    <scope>NUCLEOTIDE SEQUENCE [LARGE SCALE GENOMIC DNA]</scope>
    <source>
        <strain evidence="2">PWHHKU_190912</strain>
    </source>
</reference>